<gene>
    <name evidence="1" type="ORF">FOZ63_019322</name>
</gene>
<dbReference type="EMBL" id="JABANO010034648">
    <property type="protein sequence ID" value="KAF4704810.1"/>
    <property type="molecule type" value="Genomic_DNA"/>
</dbReference>
<evidence type="ECO:0000313" key="1">
    <source>
        <dbReference type="EMBL" id="KAF4704810.1"/>
    </source>
</evidence>
<accession>A0A7J6QB25</accession>
<dbReference type="AlphaFoldDB" id="A0A7J6QB25"/>
<reference evidence="1 2" key="1">
    <citation type="submission" date="2020-04" db="EMBL/GenBank/DDBJ databases">
        <title>Perkinsus olseni comparative genomics.</title>
        <authorList>
            <person name="Bogema D.R."/>
        </authorList>
    </citation>
    <scope>NUCLEOTIDE SEQUENCE [LARGE SCALE GENOMIC DNA]</scope>
    <source>
        <strain evidence="1 2">ATCC PRA-207</strain>
    </source>
</reference>
<keyword evidence="2" id="KW-1185">Reference proteome</keyword>
<proteinExistence type="predicted"/>
<evidence type="ECO:0000313" key="2">
    <source>
        <dbReference type="Proteomes" id="UP000553632"/>
    </source>
</evidence>
<comment type="caution">
    <text evidence="1">The sequence shown here is derived from an EMBL/GenBank/DDBJ whole genome shotgun (WGS) entry which is preliminary data.</text>
</comment>
<organism evidence="1 2">
    <name type="scientific">Perkinsus olseni</name>
    <name type="common">Perkinsus atlanticus</name>
    <dbReference type="NCBI Taxonomy" id="32597"/>
    <lineage>
        <taxon>Eukaryota</taxon>
        <taxon>Sar</taxon>
        <taxon>Alveolata</taxon>
        <taxon>Perkinsozoa</taxon>
        <taxon>Perkinsea</taxon>
        <taxon>Perkinsida</taxon>
        <taxon>Perkinsidae</taxon>
        <taxon>Perkinsus</taxon>
    </lineage>
</organism>
<name>A0A7J6QB25_PEROL</name>
<sequence length="102" mass="11044">MVWAQELSQYSPFGSTSSAVCPVSPAATPTTIMETKNILRLHHSFPRSPSCAALSRLFTPLYKTLVTRGIVNNSYYGASAKSILVDKISKPNSQRGSNALLL</sequence>
<protein>
    <submittedName>
        <fullName evidence="1">Uncharacterized protein</fullName>
    </submittedName>
</protein>
<dbReference type="Proteomes" id="UP000553632">
    <property type="component" value="Unassembled WGS sequence"/>
</dbReference>